<dbReference type="GO" id="GO:0009279">
    <property type="term" value="C:cell outer membrane"/>
    <property type="evidence" value="ECO:0007669"/>
    <property type="project" value="UniProtKB-SubCell"/>
</dbReference>
<keyword evidence="8 14" id="KW-0675">Receptor</keyword>
<evidence type="ECO:0000256" key="11">
    <source>
        <dbReference type="RuleBase" id="RU003357"/>
    </source>
</evidence>
<feature type="domain" description="TonB-dependent receptor-like beta-barrel" evidence="12">
    <location>
        <begin position="387"/>
        <end position="842"/>
    </location>
</feature>
<evidence type="ECO:0000256" key="3">
    <source>
        <dbReference type="ARBA" id="ARBA00022452"/>
    </source>
</evidence>
<dbReference type="PROSITE" id="PS01156">
    <property type="entry name" value="TONB_DEPENDENT_REC_2"/>
    <property type="match status" value="1"/>
</dbReference>
<dbReference type="GO" id="GO:0015344">
    <property type="term" value="F:siderophore uptake transmembrane transporter activity"/>
    <property type="evidence" value="ECO:0007669"/>
    <property type="project" value="TreeGrafter"/>
</dbReference>
<comment type="subcellular location">
    <subcellularLocation>
        <location evidence="1 10">Cell outer membrane</location>
        <topology evidence="1 10">Multi-pass membrane protein</topology>
    </subcellularLocation>
</comment>
<dbReference type="InterPro" id="IPR010917">
    <property type="entry name" value="TonB_rcpt_CS"/>
</dbReference>
<evidence type="ECO:0000313" key="15">
    <source>
        <dbReference type="Proteomes" id="UP000256924"/>
    </source>
</evidence>
<evidence type="ECO:0000256" key="7">
    <source>
        <dbReference type="ARBA" id="ARBA00023136"/>
    </source>
</evidence>
<evidence type="ECO:0000259" key="12">
    <source>
        <dbReference type="Pfam" id="PF00593"/>
    </source>
</evidence>
<dbReference type="Proteomes" id="UP000256924">
    <property type="component" value="Unassembled WGS sequence"/>
</dbReference>
<keyword evidence="9 10" id="KW-0998">Cell outer membrane</keyword>
<comment type="caution">
    <text evidence="14">The sequence shown here is derived from an EMBL/GenBank/DDBJ whole genome shotgun (WGS) entry which is preliminary data.</text>
</comment>
<dbReference type="InterPro" id="IPR012910">
    <property type="entry name" value="Plug_dom"/>
</dbReference>
<dbReference type="RefSeq" id="WP_116097274.1">
    <property type="nucleotide sequence ID" value="NZ_QNVU01000007.1"/>
</dbReference>
<evidence type="ECO:0000313" key="14">
    <source>
        <dbReference type="EMBL" id="REC51688.1"/>
    </source>
</evidence>
<dbReference type="InterPro" id="IPR000531">
    <property type="entry name" value="Beta-barrel_TonB"/>
</dbReference>
<evidence type="ECO:0000256" key="1">
    <source>
        <dbReference type="ARBA" id="ARBA00004571"/>
    </source>
</evidence>
<comment type="similarity">
    <text evidence="10 11">Belongs to the TonB-dependent receptor family.</text>
</comment>
<dbReference type="InterPro" id="IPR037066">
    <property type="entry name" value="Plug_dom_sf"/>
</dbReference>
<evidence type="ECO:0000256" key="4">
    <source>
        <dbReference type="ARBA" id="ARBA00022692"/>
    </source>
</evidence>
<dbReference type="Gene3D" id="2.40.170.20">
    <property type="entry name" value="TonB-dependent receptor, beta-barrel domain"/>
    <property type="match status" value="1"/>
</dbReference>
<dbReference type="InterPro" id="IPR039426">
    <property type="entry name" value="TonB-dep_rcpt-like"/>
</dbReference>
<protein>
    <submittedName>
        <fullName evidence="14">TonB-dependent receptor</fullName>
    </submittedName>
</protein>
<evidence type="ECO:0000256" key="5">
    <source>
        <dbReference type="ARBA" id="ARBA00022729"/>
    </source>
</evidence>
<evidence type="ECO:0000256" key="9">
    <source>
        <dbReference type="ARBA" id="ARBA00023237"/>
    </source>
</evidence>
<dbReference type="PROSITE" id="PS52016">
    <property type="entry name" value="TONB_DEPENDENT_REC_3"/>
    <property type="match status" value="1"/>
</dbReference>
<keyword evidence="4 10" id="KW-0812">Transmembrane</keyword>
<dbReference type="Pfam" id="PF00593">
    <property type="entry name" value="TonB_dep_Rec_b-barrel"/>
    <property type="match status" value="1"/>
</dbReference>
<evidence type="ECO:0000256" key="10">
    <source>
        <dbReference type="PROSITE-ProRule" id="PRU01360"/>
    </source>
</evidence>
<dbReference type="Gene3D" id="2.170.130.10">
    <property type="entry name" value="TonB-dependent receptor, plug domain"/>
    <property type="match status" value="1"/>
</dbReference>
<keyword evidence="3 10" id="KW-1134">Transmembrane beta strand</keyword>
<keyword evidence="15" id="KW-1185">Reference proteome</keyword>
<dbReference type="GO" id="GO:0044718">
    <property type="term" value="P:siderophore transmembrane transport"/>
    <property type="evidence" value="ECO:0007669"/>
    <property type="project" value="TreeGrafter"/>
</dbReference>
<accession>A0A3D9BE21</accession>
<keyword evidence="2 10" id="KW-0813">Transport</keyword>
<gene>
    <name evidence="14" type="ORF">DRF68_05225</name>
</gene>
<keyword evidence="6 11" id="KW-0798">TonB box</keyword>
<evidence type="ECO:0000259" key="13">
    <source>
        <dbReference type="Pfam" id="PF07715"/>
    </source>
</evidence>
<feature type="domain" description="TonB-dependent receptor plug" evidence="13">
    <location>
        <begin position="51"/>
        <end position="160"/>
    </location>
</feature>
<dbReference type="EMBL" id="QNVU01000007">
    <property type="protein sequence ID" value="REC51688.1"/>
    <property type="molecule type" value="Genomic_DNA"/>
</dbReference>
<keyword evidence="5" id="KW-0732">Signal</keyword>
<sequence>MKLINKSMLTAIITLSTASVYYAQQVKDTANTRSKDIEQVVLTGVADIAKDRKTPVAVSTIKAAQIVEKLGNQEFPEILNTTPSVYTTKGGGGFGDGRINIRGFANENIAVMVNGMPVNDMENGQVYWSNWAGMSDVTSAIQVQRGLGASKLAIASVGGTINILTRAADKKREGTVSLGLGNDGYLKTLFAYNTGKSANGWSTSFLMSRTAGAMYLDGSDFEAYNYYLAVGYKPNDKHDFQFTFTGAPQWHNQNFTNTIATYLDMGDGKLDGVKSEDPNRKYNSNWGTLNGEQYTTNRNYYSKPIMSFNWDWKISETSKLATVAYASFGRGGGTGAIGTINGKTIFNLAKTADGQIRFDDIVRWNQGAVVSDFTVGTTSNAPANTFPAGPGVNVSDSPSASSAATSFRNGNGITMRANVNSHNWYGVLSNFNHKLSEELNFSVGIDARYYYGYHPGIVTNFLGANSLLERRDLNTTTNPNSLVGLSITQAYSPTPSANPFAKAVKDKSQIANRNYDGEVLWYGGFGQLEYSKNNFSAFIQGAISNQGFQRIDNWIVDGVTVQSGQTVNRKSGFKNILGYNFKTGANYNLNQNHNVFGNVGYISRQPFFNGVYPSNRQVVNPNLTNEKIFSAELGYGYRSSNLRANVNLFRTSWKDRFQRRTNLTVTDANNVTVQNAYAEVSGIEQIHYGAEFDATYSIGQYVDLEGMFSWGDYRYHGNAQGTVFDDNNNPVNLKSGSNVTTLALDNVKVGDAAQMTASLGATFKPVKGMRINANWRWVDQLYARFDVNAFDSSQQTATYTPPALEKGALRLPSYNLFDVGASYKFDIGAKQSLTLGANVYNLFDTTYISEATTNNHTGLNANNFTGTAAQQATALANYNAQGTWKGIHQSNQVYFGFGRTWAANITFNF</sequence>
<proteinExistence type="inferred from homology"/>
<dbReference type="PANTHER" id="PTHR30069">
    <property type="entry name" value="TONB-DEPENDENT OUTER MEMBRANE RECEPTOR"/>
    <property type="match status" value="1"/>
</dbReference>
<dbReference type="PANTHER" id="PTHR30069:SF29">
    <property type="entry name" value="HEMOGLOBIN AND HEMOGLOBIN-HAPTOGLOBIN-BINDING PROTEIN 1-RELATED"/>
    <property type="match status" value="1"/>
</dbReference>
<keyword evidence="7 10" id="KW-0472">Membrane</keyword>
<dbReference type="InterPro" id="IPR036942">
    <property type="entry name" value="Beta-barrel_TonB_sf"/>
</dbReference>
<reference evidence="14 15" key="1">
    <citation type="journal article" date="2004" name="Emerg. Infect. Dis.">
        <title>Amoebae-resisting bacteria isolated from human nasal swabs by amoebal coculture.</title>
        <authorList>
            <person name="Greub G."/>
            <person name="La Scola B."/>
            <person name="Raoult D."/>
        </authorList>
    </citation>
    <scope>NUCLEOTIDE SEQUENCE [LARGE SCALE GENOMIC DNA]</scope>
    <source>
        <strain evidence="14 15">CCUG 51329</strain>
    </source>
</reference>
<dbReference type="SUPFAM" id="SSF56935">
    <property type="entry name" value="Porins"/>
    <property type="match status" value="1"/>
</dbReference>
<name>A0A3D9BE21_9FLAO</name>
<organism evidence="14 15">
    <name type="scientific">Candidatus Chryseobacterium massiliense</name>
    <dbReference type="NCBI Taxonomy" id="204089"/>
    <lineage>
        <taxon>Bacteria</taxon>
        <taxon>Pseudomonadati</taxon>
        <taxon>Bacteroidota</taxon>
        <taxon>Flavobacteriia</taxon>
        <taxon>Flavobacteriales</taxon>
        <taxon>Weeksellaceae</taxon>
        <taxon>Chryseobacterium group</taxon>
        <taxon>Chryseobacterium</taxon>
    </lineage>
</organism>
<evidence type="ECO:0000256" key="6">
    <source>
        <dbReference type="ARBA" id="ARBA00023077"/>
    </source>
</evidence>
<dbReference type="Pfam" id="PF07715">
    <property type="entry name" value="Plug"/>
    <property type="match status" value="1"/>
</dbReference>
<evidence type="ECO:0000256" key="8">
    <source>
        <dbReference type="ARBA" id="ARBA00023170"/>
    </source>
</evidence>
<evidence type="ECO:0000256" key="2">
    <source>
        <dbReference type="ARBA" id="ARBA00022448"/>
    </source>
</evidence>
<dbReference type="AlphaFoldDB" id="A0A3D9BE21"/>